<sequence>MMNTIYKVDKWFQTKLLGKPNRCIKTTKEYFQTNGISEKIDVNTLATNLYVEASNSNNYIQDAYQMLVPVLQVRLLEAID</sequence>
<proteinExistence type="inferred from homology"/>
<evidence type="ECO:0000313" key="4">
    <source>
        <dbReference type="Proteomes" id="UP000887159"/>
    </source>
</evidence>
<gene>
    <name evidence="3" type="ORF">TNCV_647611</name>
</gene>
<name>A0A8X6SJ69_TRICX</name>
<dbReference type="PANTHER" id="PTHR12842">
    <property type="entry name" value="FI01459P"/>
    <property type="match status" value="1"/>
</dbReference>
<comment type="caution">
    <text evidence="3">The sequence shown here is derived from an EMBL/GenBank/DDBJ whole genome shotgun (WGS) entry which is preliminary data.</text>
</comment>
<organism evidence="3 4">
    <name type="scientific">Trichonephila clavipes</name>
    <name type="common">Golden silk orbweaver</name>
    <name type="synonym">Nephila clavipes</name>
    <dbReference type="NCBI Taxonomy" id="2585209"/>
    <lineage>
        <taxon>Eukaryota</taxon>
        <taxon>Metazoa</taxon>
        <taxon>Ecdysozoa</taxon>
        <taxon>Arthropoda</taxon>
        <taxon>Chelicerata</taxon>
        <taxon>Arachnida</taxon>
        <taxon>Araneae</taxon>
        <taxon>Araneomorphae</taxon>
        <taxon>Entelegynae</taxon>
        <taxon>Araneoidea</taxon>
        <taxon>Nephilidae</taxon>
        <taxon>Trichonephila</taxon>
    </lineage>
</organism>
<protein>
    <submittedName>
        <fullName evidence="3">Uncharacterized protein</fullName>
    </submittedName>
</protein>
<dbReference type="AlphaFoldDB" id="A0A8X6SJ69"/>
<accession>A0A8X6SJ69</accession>
<reference evidence="3" key="1">
    <citation type="submission" date="2020-08" db="EMBL/GenBank/DDBJ databases">
        <title>Multicomponent nature underlies the extraordinary mechanical properties of spider dragline silk.</title>
        <authorList>
            <person name="Kono N."/>
            <person name="Nakamura H."/>
            <person name="Mori M."/>
            <person name="Yoshida Y."/>
            <person name="Ohtoshi R."/>
            <person name="Malay A.D."/>
            <person name="Moran D.A.P."/>
            <person name="Tomita M."/>
            <person name="Numata K."/>
            <person name="Arakawa K."/>
        </authorList>
    </citation>
    <scope>NUCLEOTIDE SEQUENCE</scope>
</reference>
<evidence type="ECO:0000256" key="2">
    <source>
        <dbReference type="ARBA" id="ARBA00022553"/>
    </source>
</evidence>
<evidence type="ECO:0000256" key="1">
    <source>
        <dbReference type="ARBA" id="ARBA00006903"/>
    </source>
</evidence>
<dbReference type="EMBL" id="BMAU01021331">
    <property type="protein sequence ID" value="GFY14717.1"/>
    <property type="molecule type" value="Genomic_DNA"/>
</dbReference>
<dbReference type="PANTHER" id="PTHR12842:SF6">
    <property type="entry name" value="FI01459P"/>
    <property type="match status" value="1"/>
</dbReference>
<evidence type="ECO:0000313" key="3">
    <source>
        <dbReference type="EMBL" id="GFY14717.1"/>
    </source>
</evidence>
<dbReference type="Proteomes" id="UP000887159">
    <property type="component" value="Unassembled WGS sequence"/>
</dbReference>
<comment type="similarity">
    <text evidence="1">Belongs to the FAM114 family.</text>
</comment>
<keyword evidence="4" id="KW-1185">Reference proteome</keyword>
<keyword evidence="2" id="KW-0597">Phosphoprotein</keyword>
<dbReference type="InterPro" id="IPR007998">
    <property type="entry name" value="DUF719"/>
</dbReference>